<evidence type="ECO:0000313" key="2">
    <source>
        <dbReference type="Proteomes" id="UP000478052"/>
    </source>
</evidence>
<gene>
    <name evidence="1" type="ORF">FWK35_00026153</name>
</gene>
<dbReference type="AlphaFoldDB" id="A0A6G0VQF7"/>
<evidence type="ECO:0000313" key="1">
    <source>
        <dbReference type="EMBL" id="KAF0705410.1"/>
    </source>
</evidence>
<keyword evidence="2" id="KW-1185">Reference proteome</keyword>
<reference evidence="1 2" key="1">
    <citation type="submission" date="2019-08" db="EMBL/GenBank/DDBJ databases">
        <title>Whole genome of Aphis craccivora.</title>
        <authorList>
            <person name="Voronova N.V."/>
            <person name="Shulinski R.S."/>
            <person name="Bandarenka Y.V."/>
            <person name="Zhorov D.G."/>
            <person name="Warner D."/>
        </authorList>
    </citation>
    <scope>NUCLEOTIDE SEQUENCE [LARGE SCALE GENOMIC DNA]</scope>
    <source>
        <strain evidence="1">180601</strain>
        <tissue evidence="1">Whole Body</tissue>
    </source>
</reference>
<protein>
    <submittedName>
        <fullName evidence="1">Ribosome biogenesis protein TSR3 isoform X1</fullName>
    </submittedName>
</protein>
<proteinExistence type="predicted"/>
<accession>A0A6G0VQF7</accession>
<organism evidence="1 2">
    <name type="scientific">Aphis craccivora</name>
    <name type="common">Cowpea aphid</name>
    <dbReference type="NCBI Taxonomy" id="307492"/>
    <lineage>
        <taxon>Eukaryota</taxon>
        <taxon>Metazoa</taxon>
        <taxon>Ecdysozoa</taxon>
        <taxon>Arthropoda</taxon>
        <taxon>Hexapoda</taxon>
        <taxon>Insecta</taxon>
        <taxon>Pterygota</taxon>
        <taxon>Neoptera</taxon>
        <taxon>Paraneoptera</taxon>
        <taxon>Hemiptera</taxon>
        <taxon>Sternorrhyncha</taxon>
        <taxon>Aphidomorpha</taxon>
        <taxon>Aphidoidea</taxon>
        <taxon>Aphididae</taxon>
        <taxon>Aphidini</taxon>
        <taxon>Aphis</taxon>
        <taxon>Aphis</taxon>
    </lineage>
</organism>
<dbReference type="Proteomes" id="UP000478052">
    <property type="component" value="Unassembled WGS sequence"/>
</dbReference>
<dbReference type="EMBL" id="VUJU01013251">
    <property type="protein sequence ID" value="KAF0705410.1"/>
    <property type="molecule type" value="Genomic_DNA"/>
</dbReference>
<name>A0A6G0VQF7_APHCR</name>
<sequence length="165" mass="19598">MLKNNKAPGEDLIISELLKNGGQKLMQEIWDLLKEIWKIETIPPEWNLSIICLIYKKRTPWMRISEWFHVRQINNRPYFHTLKQTLNRHSTQYKEQKYGEAQMSTERSRCAVKFGHEKSEEFQTTTGQKQDDALSPVLFNIVLEMAVSEVQDEYQGINCCKNYHY</sequence>
<comment type="caution">
    <text evidence="1">The sequence shown here is derived from an EMBL/GenBank/DDBJ whole genome shotgun (WGS) entry which is preliminary data.</text>
</comment>
<dbReference type="OrthoDB" id="8048764at2759"/>